<dbReference type="SUPFAM" id="SSF50129">
    <property type="entry name" value="GroES-like"/>
    <property type="match status" value="1"/>
</dbReference>
<dbReference type="InterPro" id="IPR011032">
    <property type="entry name" value="GroES-like_sf"/>
</dbReference>
<protein>
    <submittedName>
        <fullName evidence="2">NADPH:quinone reductase-like Zn-dependent oxidoreductase</fullName>
    </submittedName>
</protein>
<dbReference type="InterPro" id="IPR036291">
    <property type="entry name" value="NAD(P)-bd_dom_sf"/>
</dbReference>
<reference evidence="2 3" key="1">
    <citation type="submission" date="2019-03" db="EMBL/GenBank/DDBJ databases">
        <title>Genomic Encyclopedia of Type Strains, Phase III (KMG-III): the genomes of soil and plant-associated and newly described type strains.</title>
        <authorList>
            <person name="Whitman W."/>
        </authorList>
    </citation>
    <scope>NUCLEOTIDE SEQUENCE [LARGE SCALE GENOMIC DNA]</scope>
    <source>
        <strain evidence="2 3">VKM Ac-2570</strain>
    </source>
</reference>
<evidence type="ECO:0000313" key="3">
    <source>
        <dbReference type="Proteomes" id="UP000295447"/>
    </source>
</evidence>
<sequence length="311" mass="31894">MRALVARRLDGPDAIELIETAVPEPAAGQVRIKVAAAAVNPVDLGVTLGFPVKFGLSAAREQSGLGWDVAGTVDAVGPAAGEYEVGTPVVGVADLLGRSLKTHAEYVVLDVDAVVPAPRGLELVEAATFGLNGLTALQAVRALQPEPGQTVLVTGAAGGVGGYAVEIAKHLGLRVVASAGAGDEQLVRGLGAEYFVDRAQDLPDAVRRIAPAGVDGVVDAAVVGIAAQEAVRNGGRHVHVQGGPRPPELRAITVQQLFIQVGQADLQELVRLVEAGVVSTRVADTYPLEQAGLAYKRLAEGGVRGRLVLVP</sequence>
<dbReference type="InterPro" id="IPR020843">
    <property type="entry name" value="ER"/>
</dbReference>
<accession>A0A4V3G7K8</accession>
<gene>
    <name evidence="2" type="ORF">EV650_6041</name>
</gene>
<dbReference type="PANTHER" id="PTHR44013">
    <property type="entry name" value="ZINC-TYPE ALCOHOL DEHYDROGENASE-LIKE PROTEIN C16A3.02C"/>
    <property type="match status" value="1"/>
</dbReference>
<evidence type="ECO:0000313" key="2">
    <source>
        <dbReference type="EMBL" id="TDW19434.1"/>
    </source>
</evidence>
<dbReference type="RefSeq" id="WP_134122299.1">
    <property type="nucleotide sequence ID" value="NZ_SODF01000002.1"/>
</dbReference>
<dbReference type="Pfam" id="PF08240">
    <property type="entry name" value="ADH_N"/>
    <property type="match status" value="1"/>
</dbReference>
<name>A0A4V3G7K8_9ACTN</name>
<dbReference type="Gene3D" id="3.40.50.720">
    <property type="entry name" value="NAD(P)-binding Rossmann-like Domain"/>
    <property type="match status" value="1"/>
</dbReference>
<evidence type="ECO:0000259" key="1">
    <source>
        <dbReference type="SMART" id="SM00829"/>
    </source>
</evidence>
<dbReference type="OrthoDB" id="3251063at2"/>
<dbReference type="InterPro" id="IPR052733">
    <property type="entry name" value="Chloroplast_QOR"/>
</dbReference>
<dbReference type="InterPro" id="IPR013154">
    <property type="entry name" value="ADH-like_N"/>
</dbReference>
<organism evidence="2 3">
    <name type="scientific">Kribbella kalugense</name>
    <dbReference type="NCBI Taxonomy" id="2512221"/>
    <lineage>
        <taxon>Bacteria</taxon>
        <taxon>Bacillati</taxon>
        <taxon>Actinomycetota</taxon>
        <taxon>Actinomycetes</taxon>
        <taxon>Propionibacteriales</taxon>
        <taxon>Kribbellaceae</taxon>
        <taxon>Kribbella</taxon>
    </lineage>
</organism>
<dbReference type="GO" id="GO:0016491">
    <property type="term" value="F:oxidoreductase activity"/>
    <property type="evidence" value="ECO:0007669"/>
    <property type="project" value="InterPro"/>
</dbReference>
<proteinExistence type="predicted"/>
<dbReference type="SUPFAM" id="SSF51735">
    <property type="entry name" value="NAD(P)-binding Rossmann-fold domains"/>
    <property type="match status" value="1"/>
</dbReference>
<dbReference type="AlphaFoldDB" id="A0A4V3G7K8"/>
<dbReference type="SMART" id="SM00829">
    <property type="entry name" value="PKS_ER"/>
    <property type="match status" value="1"/>
</dbReference>
<dbReference type="CDD" id="cd05289">
    <property type="entry name" value="MDR_like_2"/>
    <property type="match status" value="1"/>
</dbReference>
<dbReference type="PANTHER" id="PTHR44013:SF1">
    <property type="entry name" value="ZINC-TYPE ALCOHOL DEHYDROGENASE-LIKE PROTEIN C16A3.02C"/>
    <property type="match status" value="1"/>
</dbReference>
<dbReference type="Gene3D" id="3.90.180.10">
    <property type="entry name" value="Medium-chain alcohol dehydrogenases, catalytic domain"/>
    <property type="match status" value="1"/>
</dbReference>
<dbReference type="Pfam" id="PF13602">
    <property type="entry name" value="ADH_zinc_N_2"/>
    <property type="match status" value="1"/>
</dbReference>
<dbReference type="Proteomes" id="UP000295447">
    <property type="component" value="Unassembled WGS sequence"/>
</dbReference>
<comment type="caution">
    <text evidence="2">The sequence shown here is derived from an EMBL/GenBank/DDBJ whole genome shotgun (WGS) entry which is preliminary data.</text>
</comment>
<feature type="domain" description="Enoyl reductase (ER)" evidence="1">
    <location>
        <begin position="11"/>
        <end position="309"/>
    </location>
</feature>
<dbReference type="EMBL" id="SODF01000002">
    <property type="protein sequence ID" value="TDW19434.1"/>
    <property type="molecule type" value="Genomic_DNA"/>
</dbReference>
<keyword evidence="3" id="KW-1185">Reference proteome</keyword>